<dbReference type="Proteomes" id="UP000594638">
    <property type="component" value="Unassembled WGS sequence"/>
</dbReference>
<organism evidence="2 3">
    <name type="scientific">Olea europaea subsp. europaea</name>
    <dbReference type="NCBI Taxonomy" id="158383"/>
    <lineage>
        <taxon>Eukaryota</taxon>
        <taxon>Viridiplantae</taxon>
        <taxon>Streptophyta</taxon>
        <taxon>Embryophyta</taxon>
        <taxon>Tracheophyta</taxon>
        <taxon>Spermatophyta</taxon>
        <taxon>Magnoliopsida</taxon>
        <taxon>eudicotyledons</taxon>
        <taxon>Gunneridae</taxon>
        <taxon>Pentapetalae</taxon>
        <taxon>asterids</taxon>
        <taxon>lamiids</taxon>
        <taxon>Lamiales</taxon>
        <taxon>Oleaceae</taxon>
        <taxon>Oleeae</taxon>
        <taxon>Olea</taxon>
    </lineage>
</organism>
<protein>
    <submittedName>
        <fullName evidence="2">Uncharacterized protein</fullName>
    </submittedName>
</protein>
<feature type="region of interest" description="Disordered" evidence="1">
    <location>
        <begin position="70"/>
        <end position="93"/>
    </location>
</feature>
<evidence type="ECO:0000313" key="3">
    <source>
        <dbReference type="Proteomes" id="UP000594638"/>
    </source>
</evidence>
<proteinExistence type="predicted"/>
<dbReference type="OrthoDB" id="1431247at2759"/>
<name>A0A8S0U5F7_OLEEU</name>
<evidence type="ECO:0000313" key="2">
    <source>
        <dbReference type="EMBL" id="CAA3011661.1"/>
    </source>
</evidence>
<gene>
    <name evidence="2" type="ORF">OLEA9_A117594</name>
</gene>
<keyword evidence="3" id="KW-1185">Reference proteome</keyword>
<reference evidence="2 3" key="1">
    <citation type="submission" date="2019-12" db="EMBL/GenBank/DDBJ databases">
        <authorList>
            <person name="Alioto T."/>
            <person name="Alioto T."/>
            <person name="Gomez Garrido J."/>
        </authorList>
    </citation>
    <scope>NUCLEOTIDE SEQUENCE [LARGE SCALE GENOMIC DNA]</scope>
</reference>
<comment type="caution">
    <text evidence="2">The sequence shown here is derived from an EMBL/GenBank/DDBJ whole genome shotgun (WGS) entry which is preliminary data.</text>
</comment>
<accession>A0A8S0U5F7</accession>
<sequence>MDRQWTTDCRITRAAVFTEDIAPNARLGIKTMKKMKYEYALTSRDSQKTMSKSEEDNILVIKGEHKKECKDHEGSSRGFSSYDTVAATSRRIK</sequence>
<dbReference type="EMBL" id="CACTIH010007373">
    <property type="protein sequence ID" value="CAA3011661.1"/>
    <property type="molecule type" value="Genomic_DNA"/>
</dbReference>
<feature type="compositionally biased region" description="Polar residues" evidence="1">
    <location>
        <begin position="77"/>
        <end position="87"/>
    </location>
</feature>
<dbReference type="Gramene" id="OE9A117594T1">
    <property type="protein sequence ID" value="OE9A117594C1"/>
    <property type="gene ID" value="OE9A117594"/>
</dbReference>
<evidence type="ECO:0000256" key="1">
    <source>
        <dbReference type="SAM" id="MobiDB-lite"/>
    </source>
</evidence>
<dbReference type="AlphaFoldDB" id="A0A8S0U5F7"/>